<evidence type="ECO:0000313" key="2">
    <source>
        <dbReference type="EMBL" id="KZE20192.1"/>
    </source>
</evidence>
<evidence type="ECO:0000256" key="1">
    <source>
        <dbReference type="SAM" id="MobiDB-lite"/>
    </source>
</evidence>
<dbReference type="EMBL" id="NCWY01000007">
    <property type="protein sequence ID" value="PAK95538.1"/>
    <property type="molecule type" value="Genomic_DNA"/>
</dbReference>
<name>A0A165E737_9MICO</name>
<dbReference type="STRING" id="33889.AVW13_11145"/>
<dbReference type="Proteomes" id="UP000076612">
    <property type="component" value="Unassembled WGS sequence"/>
</dbReference>
<accession>A0A165E737</accession>
<sequence>MTTDKSIHEQINAAVEEERELRRRLGQGEITEEHEHQRIAQLEGELDQLWDLLRQRQGERDAGRDPNLAKERPVSEVEGYLQ</sequence>
<dbReference type="AlphaFoldDB" id="A0A165E737"/>
<organism evidence="3 6">
    <name type="scientific">Brevibacterium casei</name>
    <dbReference type="NCBI Taxonomy" id="33889"/>
    <lineage>
        <taxon>Bacteria</taxon>
        <taxon>Bacillati</taxon>
        <taxon>Actinomycetota</taxon>
        <taxon>Actinomycetes</taxon>
        <taxon>Micrococcales</taxon>
        <taxon>Brevibacteriaceae</taxon>
        <taxon>Brevibacterium</taxon>
    </lineage>
</organism>
<gene>
    <name evidence="2" type="ORF">AVW13_11145</name>
    <name evidence="3" type="ORF">B8X04_09710</name>
    <name evidence="4" type="ORF">I6G59_06895</name>
</gene>
<dbReference type="EMBL" id="CP065682">
    <property type="protein sequence ID" value="QPS35018.1"/>
    <property type="molecule type" value="Genomic_DNA"/>
</dbReference>
<evidence type="ECO:0000313" key="6">
    <source>
        <dbReference type="Proteomes" id="UP000216867"/>
    </source>
</evidence>
<feature type="compositionally biased region" description="Basic and acidic residues" evidence="1">
    <location>
        <begin position="57"/>
        <end position="75"/>
    </location>
</feature>
<dbReference type="RefSeq" id="WP_009377690.1">
    <property type="nucleotide sequence ID" value="NZ_CBDRLP010000026.1"/>
</dbReference>
<reference evidence="2" key="2">
    <citation type="submission" date="2016-01" db="EMBL/GenBank/DDBJ databases">
        <authorList>
            <person name="Hong K.W."/>
        </authorList>
    </citation>
    <scope>NUCLEOTIDE SEQUENCE</scope>
    <source>
        <strain evidence="2">M40</strain>
    </source>
</reference>
<dbReference type="Proteomes" id="UP000594979">
    <property type="component" value="Chromosome"/>
</dbReference>
<evidence type="ECO:0000313" key="5">
    <source>
        <dbReference type="Proteomes" id="UP000076612"/>
    </source>
</evidence>
<evidence type="ECO:0000313" key="3">
    <source>
        <dbReference type="EMBL" id="PAK95538.1"/>
    </source>
</evidence>
<proteinExistence type="predicted"/>
<protein>
    <submittedName>
        <fullName evidence="4">DUF2630 family protein</fullName>
    </submittedName>
</protein>
<reference evidence="3 6" key="3">
    <citation type="submission" date="2017-04" db="EMBL/GenBank/DDBJ databases">
        <title>Kefir bacterial isolates.</title>
        <authorList>
            <person name="Kim Y."/>
            <person name="Blasche S."/>
            <person name="Patil K.R."/>
        </authorList>
    </citation>
    <scope>NUCLEOTIDE SEQUENCE [LARGE SCALE GENOMIC DNA]</scope>
    <source>
        <strain evidence="3 6">OG2</strain>
    </source>
</reference>
<evidence type="ECO:0000313" key="7">
    <source>
        <dbReference type="Proteomes" id="UP000594979"/>
    </source>
</evidence>
<dbReference type="EMBL" id="LQQR01000016">
    <property type="protein sequence ID" value="KZE20192.1"/>
    <property type="molecule type" value="Genomic_DNA"/>
</dbReference>
<dbReference type="Pfam" id="PF10944">
    <property type="entry name" value="DUF2630"/>
    <property type="match status" value="1"/>
</dbReference>
<feature type="region of interest" description="Disordered" evidence="1">
    <location>
        <begin position="57"/>
        <end position="82"/>
    </location>
</feature>
<reference evidence="5" key="1">
    <citation type="submission" date="2016-01" db="EMBL/GenBank/DDBJ databases">
        <title>Draft genome of Chromobacterium sp. F49.</title>
        <authorList>
            <person name="Hong K.W."/>
        </authorList>
    </citation>
    <scope>NUCLEOTIDE SEQUENCE [LARGE SCALE GENOMIC DNA]</scope>
    <source>
        <strain evidence="5">M40</strain>
    </source>
</reference>
<dbReference type="InterPro" id="IPR020311">
    <property type="entry name" value="Uncharacterised_Rv0898c"/>
</dbReference>
<evidence type="ECO:0000313" key="4">
    <source>
        <dbReference type="EMBL" id="QPS35018.1"/>
    </source>
</evidence>
<dbReference type="Proteomes" id="UP000216867">
    <property type="component" value="Unassembled WGS sequence"/>
</dbReference>
<dbReference type="KEGG" id="bcau:I6G59_06895"/>
<reference evidence="4 7" key="4">
    <citation type="submission" date="2020-12" db="EMBL/GenBank/DDBJ databases">
        <title>FDA dAtabase for Regulatory Grade micrObial Sequences (FDA-ARGOS): Supporting development and validation of Infectious Disease Dx tests.</title>
        <authorList>
            <person name="Sproer C."/>
            <person name="Gronow S."/>
            <person name="Severitt S."/>
            <person name="Schroder I."/>
            <person name="Tallon L."/>
            <person name="Sadzewicz L."/>
            <person name="Zhao X."/>
            <person name="Boylan J."/>
            <person name="Ott S."/>
            <person name="Bowen H."/>
            <person name="Vavikolanu K."/>
            <person name="Mehta A."/>
            <person name="Aluvathingal J."/>
            <person name="Nadendla S."/>
            <person name="Lowell S."/>
            <person name="Myers T."/>
            <person name="Yan Y."/>
            <person name="Sichtig H."/>
        </authorList>
    </citation>
    <scope>NUCLEOTIDE SEQUENCE [LARGE SCALE GENOMIC DNA]</scope>
    <source>
        <strain evidence="4 7">FDAARGOS_902</strain>
    </source>
</reference>